<dbReference type="KEGG" id="lcu:PL11_005070"/>
<dbReference type="Proteomes" id="UP000030361">
    <property type="component" value="Chromosome"/>
</dbReference>
<dbReference type="InterPro" id="IPR006037">
    <property type="entry name" value="RCK_C"/>
</dbReference>
<feature type="domain" description="RCK C-terminal" evidence="2">
    <location>
        <begin position="136"/>
        <end position="221"/>
    </location>
</feature>
<dbReference type="GO" id="GO:0008324">
    <property type="term" value="F:monoatomic cation transmembrane transporter activity"/>
    <property type="evidence" value="ECO:0007669"/>
    <property type="project" value="InterPro"/>
</dbReference>
<dbReference type="SUPFAM" id="SSF51735">
    <property type="entry name" value="NAD(P)-binding Rossmann-fold domains"/>
    <property type="match status" value="1"/>
</dbReference>
<dbReference type="Gene3D" id="3.40.50.720">
    <property type="entry name" value="NAD(P)-binding Rossmann-like Domain"/>
    <property type="match status" value="1"/>
</dbReference>
<dbReference type="Pfam" id="PF02254">
    <property type="entry name" value="TrkA_N"/>
    <property type="match status" value="1"/>
</dbReference>
<proteinExistence type="predicted"/>
<dbReference type="OrthoDB" id="9776294at2"/>
<dbReference type="InterPro" id="IPR050721">
    <property type="entry name" value="Trk_Ktr_HKT_K-transport"/>
</dbReference>
<dbReference type="Pfam" id="PF02080">
    <property type="entry name" value="TrkA_C"/>
    <property type="match status" value="1"/>
</dbReference>
<sequence length="222" mass="24507">MKKNYAVIGLGLFGGSIVDTLVEHGQEVLVIDEKEELVEQYRDIATSAVVADAQNELALKQLDIGNFDNVFISIATDIEASIMATMICKELGVKHLICKAENKRHARVLKRLGADEIIQPERDMGRRIALHTMDPKIIGDLKLSGTLSVAELEMSNDDLTEKSLNDLDLTNRYGITLIAVSRADKSDTFIAKQDTVLHDNDIITVIGDQAAVEKFEKLATEE</sequence>
<dbReference type="PROSITE" id="PS51201">
    <property type="entry name" value="RCK_N"/>
    <property type="match status" value="1"/>
</dbReference>
<dbReference type="PROSITE" id="PS51202">
    <property type="entry name" value="RCK_C"/>
    <property type="match status" value="1"/>
</dbReference>
<evidence type="ECO:0000313" key="4">
    <source>
        <dbReference type="Proteomes" id="UP000030361"/>
    </source>
</evidence>
<feature type="domain" description="RCK N-terminal" evidence="1">
    <location>
        <begin position="2"/>
        <end position="118"/>
    </location>
</feature>
<dbReference type="InterPro" id="IPR036721">
    <property type="entry name" value="RCK_C_sf"/>
</dbReference>
<organism evidence="3 4">
    <name type="scientific">Lentilactobacillus curieae</name>
    <dbReference type="NCBI Taxonomy" id="1138822"/>
    <lineage>
        <taxon>Bacteria</taxon>
        <taxon>Bacillati</taxon>
        <taxon>Bacillota</taxon>
        <taxon>Bacilli</taxon>
        <taxon>Lactobacillales</taxon>
        <taxon>Lactobacillaceae</taxon>
        <taxon>Lentilactobacillus</taxon>
    </lineage>
</organism>
<protein>
    <submittedName>
        <fullName evidence="3">Potassium transporter Trk</fullName>
    </submittedName>
</protein>
<accession>A0A1S6QIB0</accession>
<evidence type="ECO:0000313" key="3">
    <source>
        <dbReference type="EMBL" id="AQW21344.1"/>
    </source>
</evidence>
<name>A0A1S6QIB0_9LACO</name>
<evidence type="ECO:0000259" key="1">
    <source>
        <dbReference type="PROSITE" id="PS51201"/>
    </source>
</evidence>
<dbReference type="SUPFAM" id="SSF116726">
    <property type="entry name" value="TrkA C-terminal domain-like"/>
    <property type="match status" value="1"/>
</dbReference>
<dbReference type="Gene3D" id="3.30.70.1450">
    <property type="entry name" value="Regulator of K+ conductance, C-terminal domain"/>
    <property type="match status" value="1"/>
</dbReference>
<dbReference type="RefSeq" id="WP_035167794.1">
    <property type="nucleotide sequence ID" value="NZ_CP018906.1"/>
</dbReference>
<evidence type="ECO:0000259" key="2">
    <source>
        <dbReference type="PROSITE" id="PS51202"/>
    </source>
</evidence>
<dbReference type="PANTHER" id="PTHR43833:SF7">
    <property type="entry name" value="KTR SYSTEM POTASSIUM UPTAKE PROTEIN C"/>
    <property type="match status" value="1"/>
</dbReference>
<dbReference type="InterPro" id="IPR003148">
    <property type="entry name" value="RCK_N"/>
</dbReference>
<dbReference type="InterPro" id="IPR036291">
    <property type="entry name" value="NAD(P)-bd_dom_sf"/>
</dbReference>
<dbReference type="AlphaFoldDB" id="A0A1S6QIB0"/>
<dbReference type="PANTHER" id="PTHR43833">
    <property type="entry name" value="POTASSIUM CHANNEL PROTEIN 2-RELATED-RELATED"/>
    <property type="match status" value="1"/>
</dbReference>
<gene>
    <name evidence="3" type="ORF">PL11_005070</name>
</gene>
<dbReference type="eggNOG" id="COG0569">
    <property type="taxonomic scope" value="Bacteria"/>
</dbReference>
<keyword evidence="4" id="KW-1185">Reference proteome</keyword>
<dbReference type="GO" id="GO:0006813">
    <property type="term" value="P:potassium ion transport"/>
    <property type="evidence" value="ECO:0007669"/>
    <property type="project" value="InterPro"/>
</dbReference>
<reference evidence="3 4" key="1">
    <citation type="journal article" date="2015" name="Genome Announc.">
        <title>Genome Sequence of Lactobacillus curieae CCTCC M 2011381T, a Novel Producer of Gamma-aminobutyric Acid.</title>
        <authorList>
            <person name="Wang Y."/>
            <person name="Wang Y."/>
            <person name="Lang C."/>
            <person name="Wei D."/>
            <person name="Xu P."/>
            <person name="Xie J."/>
        </authorList>
    </citation>
    <scope>NUCLEOTIDE SEQUENCE [LARGE SCALE GENOMIC DNA]</scope>
    <source>
        <strain evidence="3 4">CCTCC M 2011381</strain>
    </source>
</reference>
<dbReference type="EMBL" id="CP018906">
    <property type="protein sequence ID" value="AQW21344.1"/>
    <property type="molecule type" value="Genomic_DNA"/>
</dbReference>